<evidence type="ECO:0000313" key="1">
    <source>
        <dbReference type="EMBL" id="HER40887.1"/>
    </source>
</evidence>
<dbReference type="Gene3D" id="3.40.50.1820">
    <property type="entry name" value="alpha/beta hydrolase"/>
    <property type="match status" value="1"/>
</dbReference>
<feature type="non-terminal residue" evidence="1">
    <location>
        <position position="195"/>
    </location>
</feature>
<dbReference type="EMBL" id="DSEE01000487">
    <property type="protein sequence ID" value="HER40887.1"/>
    <property type="molecule type" value="Genomic_DNA"/>
</dbReference>
<proteinExistence type="predicted"/>
<dbReference type="AlphaFoldDB" id="A0A7C2R7S1"/>
<protein>
    <recommendedName>
        <fullName evidence="2">Alpha/beta hydrolase</fullName>
    </recommendedName>
</protein>
<sequence>MQGSIKAGLMFPEKENFAEFCSPGVNIMEHRATLPDRVSLRIISFHPPSERYCMPVIMLPGLVSVMRSFKYLLLELTSSFVVHYVETREKSSSLAPDDADFSISQIGKDIIEVLSDLDVKDKQYILFGASLCATAIIDCYRNLKVMPFCMVLIEPNASFDYPKWSLLLIRFSGKIDILMALMRKPLKLKERNSAA</sequence>
<accession>A0A7C2R7S1</accession>
<organism evidence="1">
    <name type="scientific">Salinimicrobium catena</name>
    <dbReference type="NCBI Taxonomy" id="390640"/>
    <lineage>
        <taxon>Bacteria</taxon>
        <taxon>Pseudomonadati</taxon>
        <taxon>Bacteroidota</taxon>
        <taxon>Flavobacteriia</taxon>
        <taxon>Flavobacteriales</taxon>
        <taxon>Flavobacteriaceae</taxon>
        <taxon>Salinimicrobium</taxon>
    </lineage>
</organism>
<dbReference type="Proteomes" id="UP000885753">
    <property type="component" value="Unassembled WGS sequence"/>
</dbReference>
<comment type="caution">
    <text evidence="1">The sequence shown here is derived from an EMBL/GenBank/DDBJ whole genome shotgun (WGS) entry which is preliminary data.</text>
</comment>
<dbReference type="SUPFAM" id="SSF53474">
    <property type="entry name" value="alpha/beta-Hydrolases"/>
    <property type="match status" value="1"/>
</dbReference>
<evidence type="ECO:0008006" key="2">
    <source>
        <dbReference type="Google" id="ProtNLM"/>
    </source>
</evidence>
<reference evidence="1" key="1">
    <citation type="journal article" date="2020" name="mSystems">
        <title>Genome- and Community-Level Interaction Insights into Carbon Utilization and Element Cycling Functions of Hydrothermarchaeota in Hydrothermal Sediment.</title>
        <authorList>
            <person name="Zhou Z."/>
            <person name="Liu Y."/>
            <person name="Xu W."/>
            <person name="Pan J."/>
            <person name="Luo Z.H."/>
            <person name="Li M."/>
        </authorList>
    </citation>
    <scope>NUCLEOTIDE SEQUENCE [LARGE SCALE GENOMIC DNA]</scope>
    <source>
        <strain evidence="1">SpSt-1235</strain>
    </source>
</reference>
<name>A0A7C2R7S1_9FLAO</name>
<dbReference type="InterPro" id="IPR029058">
    <property type="entry name" value="AB_hydrolase_fold"/>
</dbReference>
<gene>
    <name evidence="1" type="ORF">ENO10_06675</name>
</gene>